<organism evidence="1 2">
    <name type="scientific">Acer negundo</name>
    <name type="common">Box elder</name>
    <dbReference type="NCBI Taxonomy" id="4023"/>
    <lineage>
        <taxon>Eukaryota</taxon>
        <taxon>Viridiplantae</taxon>
        <taxon>Streptophyta</taxon>
        <taxon>Embryophyta</taxon>
        <taxon>Tracheophyta</taxon>
        <taxon>Spermatophyta</taxon>
        <taxon>Magnoliopsida</taxon>
        <taxon>eudicotyledons</taxon>
        <taxon>Gunneridae</taxon>
        <taxon>Pentapetalae</taxon>
        <taxon>rosids</taxon>
        <taxon>malvids</taxon>
        <taxon>Sapindales</taxon>
        <taxon>Sapindaceae</taxon>
        <taxon>Hippocastanoideae</taxon>
        <taxon>Acereae</taxon>
        <taxon>Acer</taxon>
    </lineage>
</organism>
<proteinExistence type="predicted"/>
<protein>
    <submittedName>
        <fullName evidence="1">Uncharacterized protein</fullName>
    </submittedName>
</protein>
<sequence length="143" mass="15507">MVGTSVNILKKTKALGGKNGALEGSKMVASSKNVIESSSATVIFGNNGVLEGSKMVTPSKNVIGKKKGTKDLALKRHLCYSNRDSRIKDFSLQWALLLTGTLPFTLKAASRKLFSQLRMKSFEFAPGIPFRLCPHGSPRSNHK</sequence>
<reference evidence="1" key="2">
    <citation type="submission" date="2023-02" db="EMBL/GenBank/DDBJ databases">
        <authorList>
            <person name="Swenson N.G."/>
            <person name="Wegrzyn J.L."/>
            <person name="Mcevoy S.L."/>
        </authorList>
    </citation>
    <scope>NUCLEOTIDE SEQUENCE</scope>
    <source>
        <strain evidence="1">91603</strain>
        <tissue evidence="1">Leaf</tissue>
    </source>
</reference>
<dbReference type="Proteomes" id="UP001064489">
    <property type="component" value="Chromosome 1"/>
</dbReference>
<comment type="caution">
    <text evidence="1">The sequence shown here is derived from an EMBL/GenBank/DDBJ whole genome shotgun (WGS) entry which is preliminary data.</text>
</comment>
<evidence type="ECO:0000313" key="2">
    <source>
        <dbReference type="Proteomes" id="UP001064489"/>
    </source>
</evidence>
<reference evidence="1" key="1">
    <citation type="journal article" date="2022" name="Plant J.">
        <title>Strategies of tolerance reflected in two North American maple genomes.</title>
        <authorList>
            <person name="McEvoy S.L."/>
            <person name="Sezen U.U."/>
            <person name="Trouern-Trend A."/>
            <person name="McMahon S.M."/>
            <person name="Schaberg P.G."/>
            <person name="Yang J."/>
            <person name="Wegrzyn J.L."/>
            <person name="Swenson N.G."/>
        </authorList>
    </citation>
    <scope>NUCLEOTIDE SEQUENCE</scope>
    <source>
        <strain evidence="1">91603</strain>
    </source>
</reference>
<accession>A0AAD5P2E5</accession>
<evidence type="ECO:0000313" key="1">
    <source>
        <dbReference type="EMBL" id="KAI9194621.1"/>
    </source>
</evidence>
<dbReference type="EMBL" id="JAJSOW010000003">
    <property type="protein sequence ID" value="KAI9194621.1"/>
    <property type="molecule type" value="Genomic_DNA"/>
</dbReference>
<gene>
    <name evidence="1" type="ORF">LWI28_007686</name>
</gene>
<keyword evidence="2" id="KW-1185">Reference proteome</keyword>
<name>A0AAD5P2E5_ACENE</name>
<dbReference type="AlphaFoldDB" id="A0AAD5P2E5"/>